<evidence type="ECO:0000313" key="1">
    <source>
        <dbReference type="EMBL" id="PAB61126.1"/>
    </source>
</evidence>
<proteinExistence type="predicted"/>
<sequence length="213" mass="24456">MKKKKITMVYVVVVLMVILCGCKSENIIGNNNASNKENTNIDIKKALMGKKWLGKRIHLEIEFMNGDYMEVENIYNNKEKTCKTRTKEGINAEFSEFSEPVAYNIRVEKFGNDNRMTMKVFDAEAENNILATNVYQYDITDNHRIYIKLLPIESIGGYFDNIELHGVEADINVSKDEFTTITTLDSKFYEDIGDANIDKIEKIVVTATRIVQE</sequence>
<evidence type="ECO:0008006" key="3">
    <source>
        <dbReference type="Google" id="ProtNLM"/>
    </source>
</evidence>
<keyword evidence="2" id="KW-1185">Reference proteome</keyword>
<gene>
    <name evidence="1" type="ORF">CCE28_01485</name>
</gene>
<reference evidence="1 2" key="1">
    <citation type="submission" date="2017-06" db="EMBL/GenBank/DDBJ databases">
        <title>Draft genome sequence of anaerobic fermentative bacterium Anaeromicrobium sediminis DY2726D isolated from West Pacific Ocean sediments.</title>
        <authorList>
            <person name="Zeng X."/>
        </authorList>
    </citation>
    <scope>NUCLEOTIDE SEQUENCE [LARGE SCALE GENOMIC DNA]</scope>
    <source>
        <strain evidence="1 2">DY2726D</strain>
    </source>
</reference>
<name>A0A267MNK8_9FIRM</name>
<dbReference type="AlphaFoldDB" id="A0A267MNK8"/>
<protein>
    <recommendedName>
        <fullName evidence="3">Lipoprotein</fullName>
    </recommendedName>
</protein>
<dbReference type="Proteomes" id="UP000216024">
    <property type="component" value="Unassembled WGS sequence"/>
</dbReference>
<comment type="caution">
    <text evidence="1">The sequence shown here is derived from an EMBL/GenBank/DDBJ whole genome shotgun (WGS) entry which is preliminary data.</text>
</comment>
<organism evidence="1 2">
    <name type="scientific">Anaeromicrobium sediminis</name>
    <dbReference type="NCBI Taxonomy" id="1478221"/>
    <lineage>
        <taxon>Bacteria</taxon>
        <taxon>Bacillati</taxon>
        <taxon>Bacillota</taxon>
        <taxon>Clostridia</taxon>
        <taxon>Peptostreptococcales</taxon>
        <taxon>Thermotaleaceae</taxon>
        <taxon>Anaeromicrobium</taxon>
    </lineage>
</organism>
<dbReference type="EMBL" id="NIBG01000001">
    <property type="protein sequence ID" value="PAB61126.1"/>
    <property type="molecule type" value="Genomic_DNA"/>
</dbReference>
<evidence type="ECO:0000313" key="2">
    <source>
        <dbReference type="Proteomes" id="UP000216024"/>
    </source>
</evidence>
<dbReference type="PROSITE" id="PS51257">
    <property type="entry name" value="PROKAR_LIPOPROTEIN"/>
    <property type="match status" value="1"/>
</dbReference>
<accession>A0A267MNK8</accession>
<dbReference type="RefSeq" id="WP_095130248.1">
    <property type="nucleotide sequence ID" value="NZ_NIBG01000001.1"/>
</dbReference>